<dbReference type="InterPro" id="IPR050445">
    <property type="entry name" value="Bact_polysacc_biosynth/exp"/>
</dbReference>
<dbReference type="GO" id="GO:0005886">
    <property type="term" value="C:plasma membrane"/>
    <property type="evidence" value="ECO:0007669"/>
    <property type="project" value="TreeGrafter"/>
</dbReference>
<sequence>MNHRPFTIVDAVRGILRRKKYVASFFLMTCFLIGLATALTRKSYESEARLFMRLGRENTSLDATATLGEHPVVMLPLSREAEINSIVELIQSKQLYENVVDSIGADRILDPDWGDEDAEESGETSLISTAIGEVMSLLVDIGVLNDLPAREKAVIRIQKKIEVEAFEKSNVLTIRFTSYSPQLAQEVVDHLIANYQTQHVNLHRPPRAFEFLEVETLRIQESLDQARRDLEDFKNETGILESTQQRTVLIDRLAKLRLDLLVAESTEAALKTEVHELTEGLKGMPENISMSETVGAGNEGADGMRQELFRLEVLRESLAAKYTDSHPALKQIEKQLRETKSLFTNAESVRKESIIGPNRIHQDTAVTLEQKRSMLAAEQARVAKLQAQLDEMESTLHLFTANERRFAELDRNVDVLEANYRKYFANLEQARIDTKMKSQEFSNVGIAQAATLNLKPSAPNKLINLIAAIFLGTVGGVGLAVFLEYLNPSVSSEEDIEQAAGAGVIAWVPELTADQLRLSSRSIPNRNGYHDDSLTRLGSSARDVISSNEQA</sequence>
<dbReference type="EMBL" id="SJPM01000005">
    <property type="protein sequence ID" value="TWT96471.1"/>
    <property type="molecule type" value="Genomic_DNA"/>
</dbReference>
<organism evidence="4 5">
    <name type="scientific">Neorhodopirellula pilleata</name>
    <dbReference type="NCBI Taxonomy" id="2714738"/>
    <lineage>
        <taxon>Bacteria</taxon>
        <taxon>Pseudomonadati</taxon>
        <taxon>Planctomycetota</taxon>
        <taxon>Planctomycetia</taxon>
        <taxon>Pirellulales</taxon>
        <taxon>Pirellulaceae</taxon>
        <taxon>Neorhodopirellula</taxon>
    </lineage>
</organism>
<name>A0A5C6ABN1_9BACT</name>
<feature type="coiled-coil region" evidence="1">
    <location>
        <begin position="329"/>
        <end position="433"/>
    </location>
</feature>
<comment type="caution">
    <text evidence="4">The sequence shown here is derived from an EMBL/GenBank/DDBJ whole genome shotgun (WGS) entry which is preliminary data.</text>
</comment>
<dbReference type="InterPro" id="IPR032807">
    <property type="entry name" value="GNVR"/>
</dbReference>
<keyword evidence="2" id="KW-1133">Transmembrane helix</keyword>
<evidence type="ECO:0000259" key="3">
    <source>
        <dbReference type="Pfam" id="PF13807"/>
    </source>
</evidence>
<evidence type="ECO:0000256" key="1">
    <source>
        <dbReference type="SAM" id="Coils"/>
    </source>
</evidence>
<dbReference type="EC" id="2.7.10.-" evidence="4"/>
<dbReference type="RefSeq" id="WP_146578379.1">
    <property type="nucleotide sequence ID" value="NZ_SJPM01000005.1"/>
</dbReference>
<protein>
    <submittedName>
        <fullName evidence="4">Tyrosine-protein kinase ptk</fullName>
        <ecNumber evidence="4">2.7.10.-</ecNumber>
    </submittedName>
</protein>
<dbReference type="PANTHER" id="PTHR32309">
    <property type="entry name" value="TYROSINE-PROTEIN KINASE"/>
    <property type="match status" value="1"/>
</dbReference>
<feature type="domain" description="Tyrosine-protein kinase G-rich" evidence="3">
    <location>
        <begin position="408"/>
        <end position="482"/>
    </location>
</feature>
<dbReference type="AlphaFoldDB" id="A0A5C6ABN1"/>
<dbReference type="OrthoDB" id="231505at2"/>
<reference evidence="4 5" key="1">
    <citation type="submission" date="2019-02" db="EMBL/GenBank/DDBJ databases">
        <title>Deep-cultivation of Planctomycetes and their phenomic and genomic characterization uncovers novel biology.</title>
        <authorList>
            <person name="Wiegand S."/>
            <person name="Jogler M."/>
            <person name="Boedeker C."/>
            <person name="Pinto D."/>
            <person name="Vollmers J."/>
            <person name="Rivas-Marin E."/>
            <person name="Kohn T."/>
            <person name="Peeters S.H."/>
            <person name="Heuer A."/>
            <person name="Rast P."/>
            <person name="Oberbeckmann S."/>
            <person name="Bunk B."/>
            <person name="Jeske O."/>
            <person name="Meyerdierks A."/>
            <person name="Storesund J.E."/>
            <person name="Kallscheuer N."/>
            <person name="Luecker S."/>
            <person name="Lage O.M."/>
            <person name="Pohl T."/>
            <person name="Merkel B.J."/>
            <person name="Hornburger P."/>
            <person name="Mueller R.-W."/>
            <person name="Bruemmer F."/>
            <person name="Labrenz M."/>
            <person name="Spormann A.M."/>
            <person name="Op Den Camp H."/>
            <person name="Overmann J."/>
            <person name="Amann R."/>
            <person name="Jetten M.S.M."/>
            <person name="Mascher T."/>
            <person name="Medema M.H."/>
            <person name="Devos D.P."/>
            <person name="Kaster A.-K."/>
            <person name="Ovreas L."/>
            <person name="Rohde M."/>
            <person name="Galperin M.Y."/>
            <person name="Jogler C."/>
        </authorList>
    </citation>
    <scope>NUCLEOTIDE SEQUENCE [LARGE SCALE GENOMIC DNA]</scope>
    <source>
        <strain evidence="4 5">Pla100</strain>
    </source>
</reference>
<keyword evidence="4" id="KW-0418">Kinase</keyword>
<keyword evidence="1" id="KW-0175">Coiled coil</keyword>
<dbReference type="GO" id="GO:0004713">
    <property type="term" value="F:protein tyrosine kinase activity"/>
    <property type="evidence" value="ECO:0007669"/>
    <property type="project" value="TreeGrafter"/>
</dbReference>
<dbReference type="Pfam" id="PF13807">
    <property type="entry name" value="GNVR"/>
    <property type="match status" value="1"/>
</dbReference>
<gene>
    <name evidence="4" type="primary">ptk_1</name>
    <name evidence="4" type="ORF">Pla100_29520</name>
</gene>
<keyword evidence="5" id="KW-1185">Reference proteome</keyword>
<accession>A0A5C6ABN1</accession>
<dbReference type="Proteomes" id="UP000316213">
    <property type="component" value="Unassembled WGS sequence"/>
</dbReference>
<keyword evidence="2" id="KW-0812">Transmembrane</keyword>
<feature type="transmembrane region" description="Helical" evidence="2">
    <location>
        <begin position="21"/>
        <end position="39"/>
    </location>
</feature>
<evidence type="ECO:0000256" key="2">
    <source>
        <dbReference type="SAM" id="Phobius"/>
    </source>
</evidence>
<evidence type="ECO:0000313" key="5">
    <source>
        <dbReference type="Proteomes" id="UP000316213"/>
    </source>
</evidence>
<dbReference type="PANTHER" id="PTHR32309:SF13">
    <property type="entry name" value="FERRIC ENTEROBACTIN TRANSPORT PROTEIN FEPE"/>
    <property type="match status" value="1"/>
</dbReference>
<proteinExistence type="predicted"/>
<keyword evidence="4" id="KW-0808">Transferase</keyword>
<keyword evidence="2" id="KW-0472">Membrane</keyword>
<feature type="coiled-coil region" evidence="1">
    <location>
        <begin position="216"/>
        <end position="243"/>
    </location>
</feature>
<evidence type="ECO:0000313" key="4">
    <source>
        <dbReference type="EMBL" id="TWT96471.1"/>
    </source>
</evidence>